<dbReference type="KEGG" id="tcs:IMZ38_07195"/>
<evidence type="ECO:0000313" key="1">
    <source>
        <dbReference type="EMBL" id="QOR94379.1"/>
    </source>
</evidence>
<accession>A0A7M1UQX5</accession>
<dbReference type="RefSeq" id="WP_193436179.1">
    <property type="nucleotide sequence ID" value="NZ_CP063144.1"/>
</dbReference>
<dbReference type="AlphaFoldDB" id="A0A7M1UQX5"/>
<sequence length="115" mass="12978">MAEVKQPVFPEKKILVVGDPILGLIGVAAGADAIIYKDNCEELVSELRKVVENYNVLIYFRSIEDDCKSLRDLIPLLKEKVLTIPLDHPKEAGRIDVAEYYKSLVKKYLGISIEF</sequence>
<protein>
    <recommendedName>
        <fullName evidence="3">V-type ATP synthase subunit F</fullName>
    </recommendedName>
</protein>
<keyword evidence="2" id="KW-1185">Reference proteome</keyword>
<evidence type="ECO:0008006" key="3">
    <source>
        <dbReference type="Google" id="ProtNLM"/>
    </source>
</evidence>
<name>A0A7M1UQX5_9CREN</name>
<proteinExistence type="predicted"/>
<reference evidence="1 2" key="1">
    <citation type="submission" date="2020-10" db="EMBL/GenBank/DDBJ databases">
        <title>Complete genome sequence of Thermosphaera aggregans strain 3507.</title>
        <authorList>
            <person name="Zayulina K.S."/>
            <person name="Elcheninov A.G."/>
            <person name="Toshchakov S.V."/>
            <person name="Kublanov I.V."/>
            <person name="Kochetkova T.V."/>
        </authorList>
    </citation>
    <scope>NUCLEOTIDE SEQUENCE [LARGE SCALE GENOMIC DNA]</scope>
    <source>
        <strain evidence="1 2">3507</strain>
    </source>
</reference>
<dbReference type="EMBL" id="CP063144">
    <property type="protein sequence ID" value="QOR94379.1"/>
    <property type="molecule type" value="Genomic_DNA"/>
</dbReference>
<evidence type="ECO:0000313" key="2">
    <source>
        <dbReference type="Proteomes" id="UP000593766"/>
    </source>
</evidence>
<dbReference type="Proteomes" id="UP000593766">
    <property type="component" value="Chromosome"/>
</dbReference>
<organism evidence="1 2">
    <name type="scientific">Thermosphaera chiliense</name>
    <dbReference type="NCBI Taxonomy" id="3402707"/>
    <lineage>
        <taxon>Archaea</taxon>
        <taxon>Thermoproteota</taxon>
        <taxon>Thermoprotei</taxon>
        <taxon>Desulfurococcales</taxon>
        <taxon>Desulfurococcaceae</taxon>
        <taxon>Thermosphaera</taxon>
    </lineage>
</organism>
<gene>
    <name evidence="1" type="ORF">IMZ38_07195</name>
</gene>
<dbReference type="OrthoDB" id="375718at2157"/>
<dbReference type="GeneID" id="59455191"/>